<protein>
    <submittedName>
        <fullName evidence="2">Uncharacterized protein</fullName>
    </submittedName>
</protein>
<name>A0A2G1W201_9BACT</name>
<dbReference type="EMBL" id="NIZW01000020">
    <property type="protein sequence ID" value="PHQ33001.1"/>
    <property type="molecule type" value="Genomic_DNA"/>
</dbReference>
<evidence type="ECO:0000313" key="3">
    <source>
        <dbReference type="Proteomes" id="UP000225740"/>
    </source>
</evidence>
<keyword evidence="3" id="KW-1185">Reference proteome</keyword>
<dbReference type="Proteomes" id="UP000225740">
    <property type="component" value="Unassembled WGS sequence"/>
</dbReference>
<feature type="compositionally biased region" description="Basic and acidic residues" evidence="1">
    <location>
        <begin position="38"/>
        <end position="65"/>
    </location>
</feature>
<sequence length="73" mass="8494">MSTDLLNETTPMFAPISMPYVHTLHGLTYRVSPVSQRSENEDPQTSRRREEHVVDRPTPKRRDSEEQNLDQDA</sequence>
<gene>
    <name evidence="2" type="ORF">CEE69_22520</name>
</gene>
<feature type="region of interest" description="Disordered" evidence="1">
    <location>
        <begin position="32"/>
        <end position="73"/>
    </location>
</feature>
<evidence type="ECO:0000256" key="1">
    <source>
        <dbReference type="SAM" id="MobiDB-lite"/>
    </source>
</evidence>
<dbReference type="OrthoDB" id="287968at2"/>
<reference evidence="2 3" key="1">
    <citation type="submission" date="2017-06" db="EMBL/GenBank/DDBJ databases">
        <title>Description of Rhodopirellula bahusiensis sp. nov.</title>
        <authorList>
            <person name="Kizina J."/>
            <person name="Harder J."/>
        </authorList>
    </citation>
    <scope>NUCLEOTIDE SEQUENCE [LARGE SCALE GENOMIC DNA]</scope>
    <source>
        <strain evidence="2 3">SWK21</strain>
    </source>
</reference>
<dbReference type="AlphaFoldDB" id="A0A2G1W201"/>
<proteinExistence type="predicted"/>
<comment type="caution">
    <text evidence="2">The sequence shown here is derived from an EMBL/GenBank/DDBJ whole genome shotgun (WGS) entry which is preliminary data.</text>
</comment>
<evidence type="ECO:0000313" key="2">
    <source>
        <dbReference type="EMBL" id="PHQ33001.1"/>
    </source>
</evidence>
<organism evidence="2 3">
    <name type="scientific">Rhodopirellula bahusiensis</name>
    <dbReference type="NCBI Taxonomy" id="2014065"/>
    <lineage>
        <taxon>Bacteria</taxon>
        <taxon>Pseudomonadati</taxon>
        <taxon>Planctomycetota</taxon>
        <taxon>Planctomycetia</taxon>
        <taxon>Pirellulales</taxon>
        <taxon>Pirellulaceae</taxon>
        <taxon>Rhodopirellula</taxon>
    </lineage>
</organism>
<accession>A0A2G1W201</accession>